<protein>
    <submittedName>
        <fullName evidence="3">DUF4157 domain-containing protein</fullName>
    </submittedName>
</protein>
<keyword evidence="4" id="KW-1185">Reference proteome</keyword>
<sequence>MKKAVYRKSSVGVMNPFFHHRKDNPFFSSGNMGSEQIIASKEEESSENLLQKQPEEQETEDNLQMTQSDEEQVQMIESDEEQVMSQTEEEVQMQEEEESLQTKADQKASDASRQRNAEKIEPLLRLEKGRGRLLEADTRESMERAFRADFGAVRVHTNASSQLMNKIMHAHAFTYGNDIFFNENNYQPETKAGKHLLAHELTHTIQQKGLKSKNLQGHWRKSERYQAIDKGTIRAAIHLRFDGAVWNKSSNMGMNTTGLATAAKSQIENSFKGSIEKEVMGITIQYQVTTTASIRAISKLTDLQLGKEHLLVVLDDSHPKVKGLYGKGPFYGTIVYLNEKYIVDIISGADVNTIPHEVGHTAGLKHLIEKGEEKSLLGVLIKDLHHQSNPDNIMWRGGGHPGYTSAEADSKLVKTNEEQLDNIYQNIENKKVNQLDLFSLVDLYSLEK</sequence>
<feature type="domain" description="eCIS core" evidence="2">
    <location>
        <begin position="134"/>
        <end position="209"/>
    </location>
</feature>
<dbReference type="RefSeq" id="WP_163383503.1">
    <property type="nucleotide sequence ID" value="NZ_JAUFQS010000047.1"/>
</dbReference>
<dbReference type="InterPro" id="IPR025295">
    <property type="entry name" value="eCIS_core_dom"/>
</dbReference>
<feature type="compositionally biased region" description="Acidic residues" evidence="1">
    <location>
        <begin position="68"/>
        <end position="99"/>
    </location>
</feature>
<organism evidence="3 4">
    <name type="scientific">Cyclobacterium jeungdonense</name>
    <dbReference type="NCBI Taxonomy" id="708087"/>
    <lineage>
        <taxon>Bacteria</taxon>
        <taxon>Pseudomonadati</taxon>
        <taxon>Bacteroidota</taxon>
        <taxon>Cytophagia</taxon>
        <taxon>Cytophagales</taxon>
        <taxon>Cyclobacteriaceae</taxon>
        <taxon>Cyclobacterium</taxon>
    </lineage>
</organism>
<dbReference type="EMBL" id="JAUFQS010000047">
    <property type="protein sequence ID" value="MDN3689968.1"/>
    <property type="molecule type" value="Genomic_DNA"/>
</dbReference>
<evidence type="ECO:0000256" key="1">
    <source>
        <dbReference type="SAM" id="MobiDB-lite"/>
    </source>
</evidence>
<evidence type="ECO:0000259" key="2">
    <source>
        <dbReference type="Pfam" id="PF13699"/>
    </source>
</evidence>
<evidence type="ECO:0000313" key="3">
    <source>
        <dbReference type="EMBL" id="MDN3689968.1"/>
    </source>
</evidence>
<comment type="caution">
    <text evidence="3">The sequence shown here is derived from an EMBL/GenBank/DDBJ whole genome shotgun (WGS) entry which is preliminary data.</text>
</comment>
<gene>
    <name evidence="3" type="ORF">QWZ15_19245</name>
</gene>
<reference evidence="4" key="1">
    <citation type="journal article" date="2019" name="Int. J. Syst. Evol. Microbiol.">
        <title>The Global Catalogue of Microorganisms (GCM) 10K type strain sequencing project: providing services to taxonomists for standard genome sequencing and annotation.</title>
        <authorList>
            <consortium name="The Broad Institute Genomics Platform"/>
            <consortium name="The Broad Institute Genome Sequencing Center for Infectious Disease"/>
            <person name="Wu L."/>
            <person name="Ma J."/>
        </authorList>
    </citation>
    <scope>NUCLEOTIDE SEQUENCE [LARGE SCALE GENOMIC DNA]</scope>
    <source>
        <strain evidence="4">CECT 7706</strain>
    </source>
</reference>
<feature type="region of interest" description="Disordered" evidence="1">
    <location>
        <begin position="16"/>
        <end position="121"/>
    </location>
</feature>
<evidence type="ECO:0000313" key="4">
    <source>
        <dbReference type="Proteomes" id="UP001236663"/>
    </source>
</evidence>
<dbReference type="Pfam" id="PF13699">
    <property type="entry name" value="eCIS_core"/>
    <property type="match status" value="1"/>
</dbReference>
<dbReference type="Proteomes" id="UP001236663">
    <property type="component" value="Unassembled WGS sequence"/>
</dbReference>
<feature type="compositionally biased region" description="Basic and acidic residues" evidence="1">
    <location>
        <begin position="104"/>
        <end position="121"/>
    </location>
</feature>
<accession>A0ABT8CEF6</accession>
<name>A0ABT8CEF6_9BACT</name>
<proteinExistence type="predicted"/>